<sequence>MYERAPRALSPARGPHTPRPTSHERAPHPTHATPARRKQASDGATRTRPSSRIPHPAPCTSPFAHPAPHPHPATSAHPHPLNRARVRERRSAPCVPSPSSSRTVLRPTAVQRHRIYRVEAERAPARARYRRTHGYYSRNRHEVKYSTAGQRSRDRYSSARRGCALRLGASIHSRGGKSSVEQGRDSIAVSRFDSGLQYDAIHVLDWRQEHL</sequence>
<name>A0AAD7ALQ2_9AGAR</name>
<feature type="region of interest" description="Disordered" evidence="1">
    <location>
        <begin position="1"/>
        <end position="79"/>
    </location>
</feature>
<protein>
    <submittedName>
        <fullName evidence="2">Uncharacterized protein</fullName>
    </submittedName>
</protein>
<comment type="caution">
    <text evidence="2">The sequence shown here is derived from an EMBL/GenBank/DDBJ whole genome shotgun (WGS) entry which is preliminary data.</text>
</comment>
<evidence type="ECO:0000313" key="3">
    <source>
        <dbReference type="Proteomes" id="UP001218218"/>
    </source>
</evidence>
<dbReference type="EMBL" id="JARIHO010000004">
    <property type="protein sequence ID" value="KAJ7362439.1"/>
    <property type="molecule type" value="Genomic_DNA"/>
</dbReference>
<proteinExistence type="predicted"/>
<gene>
    <name evidence="2" type="ORF">DFH08DRAFT_840887</name>
</gene>
<organism evidence="2 3">
    <name type="scientific">Mycena albidolilacea</name>
    <dbReference type="NCBI Taxonomy" id="1033008"/>
    <lineage>
        <taxon>Eukaryota</taxon>
        <taxon>Fungi</taxon>
        <taxon>Dikarya</taxon>
        <taxon>Basidiomycota</taxon>
        <taxon>Agaricomycotina</taxon>
        <taxon>Agaricomycetes</taxon>
        <taxon>Agaricomycetidae</taxon>
        <taxon>Agaricales</taxon>
        <taxon>Marasmiineae</taxon>
        <taxon>Mycenaceae</taxon>
        <taxon>Mycena</taxon>
    </lineage>
</organism>
<evidence type="ECO:0000313" key="2">
    <source>
        <dbReference type="EMBL" id="KAJ7362439.1"/>
    </source>
</evidence>
<accession>A0AAD7ALQ2</accession>
<dbReference type="Proteomes" id="UP001218218">
    <property type="component" value="Unassembled WGS sequence"/>
</dbReference>
<reference evidence="2" key="1">
    <citation type="submission" date="2023-03" db="EMBL/GenBank/DDBJ databases">
        <title>Massive genome expansion in bonnet fungi (Mycena s.s.) driven by repeated elements and novel gene families across ecological guilds.</title>
        <authorList>
            <consortium name="Lawrence Berkeley National Laboratory"/>
            <person name="Harder C.B."/>
            <person name="Miyauchi S."/>
            <person name="Viragh M."/>
            <person name="Kuo A."/>
            <person name="Thoen E."/>
            <person name="Andreopoulos B."/>
            <person name="Lu D."/>
            <person name="Skrede I."/>
            <person name="Drula E."/>
            <person name="Henrissat B."/>
            <person name="Morin E."/>
            <person name="Kohler A."/>
            <person name="Barry K."/>
            <person name="LaButti K."/>
            <person name="Morin E."/>
            <person name="Salamov A."/>
            <person name="Lipzen A."/>
            <person name="Mereny Z."/>
            <person name="Hegedus B."/>
            <person name="Baldrian P."/>
            <person name="Stursova M."/>
            <person name="Weitz H."/>
            <person name="Taylor A."/>
            <person name="Grigoriev I.V."/>
            <person name="Nagy L.G."/>
            <person name="Martin F."/>
            <person name="Kauserud H."/>
        </authorList>
    </citation>
    <scope>NUCLEOTIDE SEQUENCE</scope>
    <source>
        <strain evidence="2">CBHHK002</strain>
    </source>
</reference>
<feature type="compositionally biased region" description="Pro residues" evidence="1">
    <location>
        <begin position="55"/>
        <end position="71"/>
    </location>
</feature>
<keyword evidence="3" id="KW-1185">Reference proteome</keyword>
<evidence type="ECO:0000256" key="1">
    <source>
        <dbReference type="SAM" id="MobiDB-lite"/>
    </source>
</evidence>
<dbReference type="AlphaFoldDB" id="A0AAD7ALQ2"/>